<evidence type="ECO:0000259" key="4">
    <source>
        <dbReference type="Pfam" id="PF06030"/>
    </source>
</evidence>
<keyword evidence="2" id="KW-0472">Membrane</keyword>
<evidence type="ECO:0000256" key="3">
    <source>
        <dbReference type="SAM" id="SignalP"/>
    </source>
</evidence>
<feature type="compositionally biased region" description="Polar residues" evidence="1">
    <location>
        <begin position="29"/>
        <end position="44"/>
    </location>
</feature>
<evidence type="ECO:0000256" key="1">
    <source>
        <dbReference type="SAM" id="MobiDB-lite"/>
    </source>
</evidence>
<dbReference type="EMBL" id="CP099489">
    <property type="protein sequence ID" value="USQ79265.1"/>
    <property type="molecule type" value="Genomic_DNA"/>
</dbReference>
<accession>A0ABY4YSN3</accession>
<reference evidence="5" key="1">
    <citation type="submission" date="2022-06" db="EMBL/GenBank/DDBJ databases">
        <title>Ornithinimicrobium HY1793.</title>
        <authorList>
            <person name="Huang Y."/>
        </authorList>
    </citation>
    <scope>NUCLEOTIDE SEQUENCE</scope>
    <source>
        <strain evidence="5">HY1793</strain>
    </source>
</reference>
<feature type="signal peptide" evidence="3">
    <location>
        <begin position="1"/>
        <end position="25"/>
    </location>
</feature>
<keyword evidence="2" id="KW-0812">Transmembrane</keyword>
<dbReference type="Pfam" id="PF06030">
    <property type="entry name" value="WxLIP_PGBD"/>
    <property type="match status" value="1"/>
</dbReference>
<feature type="transmembrane region" description="Helical" evidence="2">
    <location>
        <begin position="301"/>
        <end position="321"/>
    </location>
</feature>
<feature type="region of interest" description="Disordered" evidence="1">
    <location>
        <begin position="27"/>
        <end position="57"/>
    </location>
</feature>
<sequence length="387" mass="40470">MARGALSAAAAVIAGLALAITPAAAAEDQAQQTGEPESSLTWSVQPAGEDGADGRPDWDLEVEPGQTVEDAAQLNNFSDEEVTFHLYSHDAINSPDGGFTLQPADAEPVGVGAWVGLDEQVTLGAGESANVPFSLTVPQDATPGDHAGGIVASVTSETTDAEGQRVLVDNRVGSRIYLRVAGDINPTLEVTNLSVNYERSWIPFTTGAATVTYEVHNAGNVRLSGEQSISGHGVFGLGDHTVTLDPVGEILPGESLTVSEQVDGVLPLFRVTEEVLVTPEAPQTSANVLPVVQTQESADAWALPWVELIILAVLVLLVVWSRWRRKHAKKKNAKQVDEAVAKARAEMRKELEEHKASSASSTSETSATSGAGAGSGADQPPADPPKP</sequence>
<dbReference type="Proteomes" id="UP001056455">
    <property type="component" value="Chromosome"/>
</dbReference>
<name>A0ABY4YSN3_9MICO</name>
<keyword evidence="6" id="KW-1185">Reference proteome</keyword>
<proteinExistence type="predicted"/>
<evidence type="ECO:0000256" key="2">
    <source>
        <dbReference type="SAM" id="Phobius"/>
    </source>
</evidence>
<gene>
    <name evidence="5" type="ORF">NF556_16870</name>
</gene>
<evidence type="ECO:0000313" key="5">
    <source>
        <dbReference type="EMBL" id="USQ79265.1"/>
    </source>
</evidence>
<keyword evidence="3" id="KW-0732">Signal</keyword>
<keyword evidence="2" id="KW-1133">Transmembrane helix</keyword>
<feature type="domain" description="WxL Interacting Protein peptidoglycan binding" evidence="4">
    <location>
        <begin position="58"/>
        <end position="151"/>
    </location>
</feature>
<feature type="compositionally biased region" description="Low complexity" evidence="1">
    <location>
        <begin position="357"/>
        <end position="370"/>
    </location>
</feature>
<feature type="region of interest" description="Disordered" evidence="1">
    <location>
        <begin position="331"/>
        <end position="387"/>
    </location>
</feature>
<feature type="compositionally biased region" description="Basic and acidic residues" evidence="1">
    <location>
        <begin position="334"/>
        <end position="356"/>
    </location>
</feature>
<evidence type="ECO:0000313" key="6">
    <source>
        <dbReference type="Proteomes" id="UP001056455"/>
    </source>
</evidence>
<organism evidence="5 6">
    <name type="scientific">Ornithinimicrobium faecis</name>
    <dbReference type="NCBI Taxonomy" id="2934158"/>
    <lineage>
        <taxon>Bacteria</taxon>
        <taxon>Bacillati</taxon>
        <taxon>Actinomycetota</taxon>
        <taxon>Actinomycetes</taxon>
        <taxon>Micrococcales</taxon>
        <taxon>Ornithinimicrobiaceae</taxon>
        <taxon>Ornithinimicrobium</taxon>
    </lineage>
</organism>
<protein>
    <submittedName>
        <fullName evidence="5">DUF916 domain-containing protein</fullName>
    </submittedName>
</protein>
<dbReference type="RefSeq" id="WP_252592213.1">
    <property type="nucleotide sequence ID" value="NZ_CP099489.1"/>
</dbReference>
<feature type="chain" id="PRO_5045621931" evidence="3">
    <location>
        <begin position="26"/>
        <end position="387"/>
    </location>
</feature>
<dbReference type="InterPro" id="IPR010317">
    <property type="entry name" value="WxLIP_PGBD"/>
</dbReference>